<evidence type="ECO:0000313" key="2">
    <source>
        <dbReference type="EMBL" id="KAK2574049.1"/>
    </source>
</evidence>
<dbReference type="EMBL" id="JARQWQ010000001">
    <property type="protein sequence ID" value="KAK2574049.1"/>
    <property type="molecule type" value="Genomic_DNA"/>
</dbReference>
<feature type="compositionally biased region" description="Polar residues" evidence="1">
    <location>
        <begin position="265"/>
        <end position="280"/>
    </location>
</feature>
<reference evidence="2" key="2">
    <citation type="journal article" date="2023" name="Science">
        <title>Genomic signatures of disease resistance in endangered staghorn corals.</title>
        <authorList>
            <person name="Vollmer S.V."/>
            <person name="Selwyn J.D."/>
            <person name="Despard B.A."/>
            <person name="Roesel C.L."/>
        </authorList>
    </citation>
    <scope>NUCLEOTIDE SEQUENCE</scope>
    <source>
        <strain evidence="2">K2</strain>
    </source>
</reference>
<sequence length="335" mass="35848">MTPLRVREGRARGGALCGLCPSHTRTPKFLLGDFYANRLMRVHAGFQANQEIQMIVCSSTELVASRFSVALLSTVLRPPRGPNMSELSRLLPPRGPVLDHMALSDKMDLPPRGPKSLFVLLPPRGPLSMLRPPRGPEMSLPPRGPLKMALPPLGPSGLSKIVDLPPRGPNSIDRPPRGPKKSKTDLPLSSLESLSVASLPPRGPLADRASLLPGAPLLTSSVVLESETPLPPLGATSALISLPPRGPFIDEVSDFLTVPVEDFFSSESSTPNRPFASVSTDLPPRGPPFSTDLPPRGPWTFPMVLPPRGPMTSSLRDLPPRGPASFSRDLPPLGP</sequence>
<protein>
    <submittedName>
        <fullName evidence="2">Uncharacterized protein</fullName>
    </submittedName>
</protein>
<dbReference type="AlphaFoldDB" id="A0AAD9R6Q2"/>
<feature type="compositionally biased region" description="Low complexity" evidence="1">
    <location>
        <begin position="186"/>
        <end position="200"/>
    </location>
</feature>
<proteinExistence type="predicted"/>
<reference evidence="2" key="1">
    <citation type="journal article" date="2023" name="G3 (Bethesda)">
        <title>Whole genome assembly and annotation of the endangered Caribbean coral Acropora cervicornis.</title>
        <authorList>
            <person name="Selwyn J.D."/>
            <person name="Vollmer S.V."/>
        </authorList>
    </citation>
    <scope>NUCLEOTIDE SEQUENCE</scope>
    <source>
        <strain evidence="2">K2</strain>
    </source>
</reference>
<evidence type="ECO:0000256" key="1">
    <source>
        <dbReference type="SAM" id="MobiDB-lite"/>
    </source>
</evidence>
<comment type="caution">
    <text evidence="2">The sequence shown here is derived from an EMBL/GenBank/DDBJ whole genome shotgun (WGS) entry which is preliminary data.</text>
</comment>
<gene>
    <name evidence="2" type="ORF">P5673_000170</name>
</gene>
<dbReference type="Proteomes" id="UP001249851">
    <property type="component" value="Unassembled WGS sequence"/>
</dbReference>
<feature type="region of interest" description="Disordered" evidence="1">
    <location>
        <begin position="125"/>
        <end position="200"/>
    </location>
</feature>
<name>A0AAD9R6Q2_ACRCE</name>
<organism evidence="2 3">
    <name type="scientific">Acropora cervicornis</name>
    <name type="common">Staghorn coral</name>
    <dbReference type="NCBI Taxonomy" id="6130"/>
    <lineage>
        <taxon>Eukaryota</taxon>
        <taxon>Metazoa</taxon>
        <taxon>Cnidaria</taxon>
        <taxon>Anthozoa</taxon>
        <taxon>Hexacorallia</taxon>
        <taxon>Scleractinia</taxon>
        <taxon>Astrocoeniina</taxon>
        <taxon>Acroporidae</taxon>
        <taxon>Acropora</taxon>
    </lineage>
</organism>
<feature type="region of interest" description="Disordered" evidence="1">
    <location>
        <begin position="264"/>
        <end position="335"/>
    </location>
</feature>
<evidence type="ECO:0000313" key="3">
    <source>
        <dbReference type="Proteomes" id="UP001249851"/>
    </source>
</evidence>
<keyword evidence="3" id="KW-1185">Reference proteome</keyword>
<accession>A0AAD9R6Q2</accession>